<evidence type="ECO:0000313" key="2">
    <source>
        <dbReference type="Proteomes" id="UP000472273"/>
    </source>
</evidence>
<name>A0A670YXG2_PSETE</name>
<keyword evidence="2" id="KW-1185">Reference proteome</keyword>
<reference evidence="1" key="1">
    <citation type="submission" date="2025-08" db="UniProtKB">
        <authorList>
            <consortium name="Ensembl"/>
        </authorList>
    </citation>
    <scope>IDENTIFICATION</scope>
</reference>
<dbReference type="Proteomes" id="UP000472273">
    <property type="component" value="Unplaced"/>
</dbReference>
<dbReference type="AlphaFoldDB" id="A0A670YXG2"/>
<organism evidence="1 2">
    <name type="scientific">Pseudonaja textilis</name>
    <name type="common">Eastern brown snake</name>
    <dbReference type="NCBI Taxonomy" id="8673"/>
    <lineage>
        <taxon>Eukaryota</taxon>
        <taxon>Metazoa</taxon>
        <taxon>Chordata</taxon>
        <taxon>Craniata</taxon>
        <taxon>Vertebrata</taxon>
        <taxon>Euteleostomi</taxon>
        <taxon>Lepidosauria</taxon>
        <taxon>Squamata</taxon>
        <taxon>Bifurcata</taxon>
        <taxon>Unidentata</taxon>
        <taxon>Episquamata</taxon>
        <taxon>Toxicofera</taxon>
        <taxon>Serpentes</taxon>
        <taxon>Colubroidea</taxon>
        <taxon>Elapidae</taxon>
        <taxon>Hydrophiinae</taxon>
        <taxon>Pseudonaja</taxon>
    </lineage>
</organism>
<dbReference type="Ensembl" id="ENSPTXT00000013824.1">
    <property type="protein sequence ID" value="ENSPTXP00000013406.1"/>
    <property type="gene ID" value="ENSPTXG00000009361.1"/>
</dbReference>
<reference evidence="1" key="2">
    <citation type="submission" date="2025-09" db="UniProtKB">
        <authorList>
            <consortium name="Ensembl"/>
        </authorList>
    </citation>
    <scope>IDENTIFICATION</scope>
</reference>
<accession>A0A670YXG2</accession>
<evidence type="ECO:0000313" key="1">
    <source>
        <dbReference type="Ensembl" id="ENSPTXP00000013406.1"/>
    </source>
</evidence>
<proteinExistence type="predicted"/>
<protein>
    <submittedName>
        <fullName evidence="1">Uncharacterized protein</fullName>
    </submittedName>
</protein>
<sequence length="83" mass="8919">LQVSVLSHLLQSCTLPDASAVPRGNCCPAQSNCGRWGPTAERLRESVWSMLLITATGLAELGRTGRIPPLFQVPFSLSTNRAL</sequence>